<dbReference type="InterPro" id="IPR001906">
    <property type="entry name" value="Terpene_synth_N"/>
</dbReference>
<dbReference type="PANTHER" id="PTHR31225:SF221">
    <property type="entry name" value="(-)-GERMACRENE D SYNTHASE"/>
    <property type="match status" value="1"/>
</dbReference>
<keyword evidence="5" id="KW-1185">Reference proteome</keyword>
<comment type="caution">
    <text evidence="4">The sequence shown here is derived from an EMBL/GenBank/DDBJ whole genome shotgun (WGS) entry which is preliminary data.</text>
</comment>
<feature type="domain" description="Terpene synthase N-terminal" evidence="3">
    <location>
        <begin position="44"/>
        <end position="99"/>
    </location>
</feature>
<keyword evidence="2" id="KW-0456">Lyase</keyword>
<dbReference type="AlphaFoldDB" id="A0AAP0M8J2"/>
<evidence type="ECO:0000259" key="3">
    <source>
        <dbReference type="Pfam" id="PF01397"/>
    </source>
</evidence>
<dbReference type="GO" id="GO:0016114">
    <property type="term" value="P:terpenoid biosynthetic process"/>
    <property type="evidence" value="ECO:0007669"/>
    <property type="project" value="InterPro"/>
</dbReference>
<evidence type="ECO:0000256" key="2">
    <source>
        <dbReference type="ARBA" id="ARBA00023239"/>
    </source>
</evidence>
<gene>
    <name evidence="4" type="ORF">WN944_015997</name>
</gene>
<name>A0AAP0M8J2_9ROSI</name>
<protein>
    <recommendedName>
        <fullName evidence="3">Terpene synthase N-terminal domain-containing protein</fullName>
    </recommendedName>
</protein>
<dbReference type="Proteomes" id="UP001428341">
    <property type="component" value="Unassembled WGS sequence"/>
</dbReference>
<evidence type="ECO:0000313" key="4">
    <source>
        <dbReference type="EMBL" id="KAK9200798.1"/>
    </source>
</evidence>
<organism evidence="4 5">
    <name type="scientific">Citrus x changshan-huyou</name>
    <dbReference type="NCBI Taxonomy" id="2935761"/>
    <lineage>
        <taxon>Eukaryota</taxon>
        <taxon>Viridiplantae</taxon>
        <taxon>Streptophyta</taxon>
        <taxon>Embryophyta</taxon>
        <taxon>Tracheophyta</taxon>
        <taxon>Spermatophyta</taxon>
        <taxon>Magnoliopsida</taxon>
        <taxon>eudicotyledons</taxon>
        <taxon>Gunneridae</taxon>
        <taxon>Pentapetalae</taxon>
        <taxon>rosids</taxon>
        <taxon>malvids</taxon>
        <taxon>Sapindales</taxon>
        <taxon>Rutaceae</taxon>
        <taxon>Aurantioideae</taxon>
        <taxon>Citrus</taxon>
    </lineage>
</organism>
<dbReference type="InterPro" id="IPR036965">
    <property type="entry name" value="Terpene_synth_N_sf"/>
</dbReference>
<dbReference type="PANTHER" id="PTHR31225">
    <property type="entry name" value="OS04G0344100 PROTEIN-RELATED"/>
    <property type="match status" value="1"/>
</dbReference>
<dbReference type="Gene3D" id="1.50.10.130">
    <property type="entry name" value="Terpene synthase, N-terminal domain"/>
    <property type="match status" value="1"/>
</dbReference>
<dbReference type="EMBL" id="JBCGBO010000005">
    <property type="protein sequence ID" value="KAK9200798.1"/>
    <property type="molecule type" value="Genomic_DNA"/>
</dbReference>
<dbReference type="SUPFAM" id="SSF48239">
    <property type="entry name" value="Terpenoid cyclases/Protein prenyltransferases"/>
    <property type="match status" value="1"/>
</dbReference>
<sequence>MSLEVSACPAKIIQNAGKDSTRGFANFPPSIWGDHFFQYTCDSQRLGVSYHFENEIDEILGKMHKTYRDCDLCDNENDGLYYISLQFRLFRQNGYRISTVRDTTKLSTHLSCRGVKLTTSD</sequence>
<reference evidence="4 5" key="1">
    <citation type="submission" date="2024-05" db="EMBL/GenBank/DDBJ databases">
        <title>Haplotype-resolved chromosome-level genome assembly of Huyou (Citrus changshanensis).</title>
        <authorList>
            <person name="Miao C."/>
            <person name="Chen W."/>
            <person name="Wu Y."/>
            <person name="Wang L."/>
            <person name="Zhao S."/>
            <person name="Grierson D."/>
            <person name="Xu C."/>
            <person name="Chen K."/>
        </authorList>
    </citation>
    <scope>NUCLEOTIDE SEQUENCE [LARGE SCALE GENOMIC DNA]</scope>
    <source>
        <strain evidence="4">01-14</strain>
        <tissue evidence="4">Leaf</tissue>
    </source>
</reference>
<dbReference type="InterPro" id="IPR008930">
    <property type="entry name" value="Terpenoid_cyclase/PrenylTrfase"/>
</dbReference>
<dbReference type="InterPro" id="IPR050148">
    <property type="entry name" value="Terpene_synthase-like"/>
</dbReference>
<proteinExistence type="predicted"/>
<evidence type="ECO:0000256" key="1">
    <source>
        <dbReference type="ARBA" id="ARBA00001946"/>
    </source>
</evidence>
<accession>A0AAP0M8J2</accession>
<comment type="cofactor">
    <cofactor evidence="1">
        <name>Mg(2+)</name>
        <dbReference type="ChEBI" id="CHEBI:18420"/>
    </cofactor>
</comment>
<dbReference type="Pfam" id="PF01397">
    <property type="entry name" value="Terpene_synth"/>
    <property type="match status" value="1"/>
</dbReference>
<dbReference type="GO" id="GO:0010333">
    <property type="term" value="F:terpene synthase activity"/>
    <property type="evidence" value="ECO:0007669"/>
    <property type="project" value="InterPro"/>
</dbReference>
<evidence type="ECO:0000313" key="5">
    <source>
        <dbReference type="Proteomes" id="UP001428341"/>
    </source>
</evidence>